<organism evidence="1 2">
    <name type="scientific">Actinoplanes flavus</name>
    <dbReference type="NCBI Taxonomy" id="2820290"/>
    <lineage>
        <taxon>Bacteria</taxon>
        <taxon>Bacillati</taxon>
        <taxon>Actinomycetota</taxon>
        <taxon>Actinomycetes</taxon>
        <taxon>Micromonosporales</taxon>
        <taxon>Micromonosporaceae</taxon>
        <taxon>Actinoplanes</taxon>
    </lineage>
</organism>
<evidence type="ECO:0000313" key="1">
    <source>
        <dbReference type="EMBL" id="MBO3738761.1"/>
    </source>
</evidence>
<reference evidence="1 2" key="1">
    <citation type="submission" date="2021-03" db="EMBL/GenBank/DDBJ databases">
        <title>Actinoplanes flavus sp. nov., a novel actinomycete isolated from Coconut Palm rhizosphere soil.</title>
        <authorList>
            <person name="Luo X."/>
        </authorList>
    </citation>
    <scope>NUCLEOTIDE SEQUENCE [LARGE SCALE GENOMIC DNA]</scope>
    <source>
        <strain evidence="1 2">NEAU-H7</strain>
    </source>
</reference>
<sequence>MQPATRRTVRPPLPAPGFAALTGATAETVQPATRRTVRPPLPAPGFAALTGADPDRLDKLVETGLPETPAMITTGRPA</sequence>
<comment type="caution">
    <text evidence="1">The sequence shown here is derived from an EMBL/GenBank/DDBJ whole genome shotgun (WGS) entry which is preliminary data.</text>
</comment>
<dbReference type="RefSeq" id="WP_208467912.1">
    <property type="nucleotide sequence ID" value="NZ_JAGFNS010000008.1"/>
</dbReference>
<proteinExistence type="predicted"/>
<name>A0ABS3UJY1_9ACTN</name>
<gene>
    <name evidence="1" type="ORF">J5X75_14630</name>
</gene>
<dbReference type="EMBL" id="JAGFNS010000008">
    <property type="protein sequence ID" value="MBO3738761.1"/>
    <property type="molecule type" value="Genomic_DNA"/>
</dbReference>
<protein>
    <submittedName>
        <fullName evidence="1">Uncharacterized protein</fullName>
    </submittedName>
</protein>
<keyword evidence="2" id="KW-1185">Reference proteome</keyword>
<accession>A0ABS3UJY1</accession>
<evidence type="ECO:0000313" key="2">
    <source>
        <dbReference type="Proteomes" id="UP000679690"/>
    </source>
</evidence>
<dbReference type="Proteomes" id="UP000679690">
    <property type="component" value="Unassembled WGS sequence"/>
</dbReference>